<evidence type="ECO:0000256" key="6">
    <source>
        <dbReference type="SAM" id="Phobius"/>
    </source>
</evidence>
<proteinExistence type="predicted"/>
<dbReference type="PANTHER" id="PTHR35007">
    <property type="entry name" value="INTEGRAL MEMBRANE PROTEIN-RELATED"/>
    <property type="match status" value="1"/>
</dbReference>
<sequence length="315" mass="32665">MSVAMNIAVAVLLGGALGIGLWSLLAALPRWGAEPLVRRVAPYVRDVSDPHGSSLPTVAPADPAAFIVRGFARLWRAFVAAISRVWGVSDALTARLARAGWGFTAAQYRERQLGIALGAALVGAVLAVAVRVAGNPSPAVVILPLLTAGAAGIAMEFTLSRAVTRRRARISDELPTVLEFLALCLSAGEGLLDAIRRTANVGVGDLSAELRRVVLAVGTGSPLADALAAFSARVDVPGVQRAVDHLVAALERGAPLAAVLKDQAADARDDHKRTLLEKAGQNEVLMLVPLVFLILPLSVVIAVFPGIALLGTGFS</sequence>
<keyword evidence="3 6" id="KW-0812">Transmembrane</keyword>
<evidence type="ECO:0000256" key="5">
    <source>
        <dbReference type="ARBA" id="ARBA00023136"/>
    </source>
</evidence>
<feature type="domain" description="Type II secretion system protein GspF" evidence="7">
    <location>
        <begin position="178"/>
        <end position="302"/>
    </location>
</feature>
<protein>
    <submittedName>
        <fullName evidence="8">Type II secretion system F family protein</fullName>
    </submittedName>
</protein>
<organism evidence="8 9">
    <name type="scientific">Microbacterium mitrae</name>
    <dbReference type="NCBI Taxonomy" id="664640"/>
    <lineage>
        <taxon>Bacteria</taxon>
        <taxon>Bacillati</taxon>
        <taxon>Actinomycetota</taxon>
        <taxon>Actinomycetes</taxon>
        <taxon>Micrococcales</taxon>
        <taxon>Microbacteriaceae</taxon>
        <taxon>Microbacterium</taxon>
    </lineage>
</organism>
<evidence type="ECO:0000256" key="2">
    <source>
        <dbReference type="ARBA" id="ARBA00022475"/>
    </source>
</evidence>
<evidence type="ECO:0000256" key="1">
    <source>
        <dbReference type="ARBA" id="ARBA00004651"/>
    </source>
</evidence>
<dbReference type="InterPro" id="IPR042094">
    <property type="entry name" value="T2SS_GspF_sf"/>
</dbReference>
<dbReference type="GO" id="GO:0005886">
    <property type="term" value="C:plasma membrane"/>
    <property type="evidence" value="ECO:0007669"/>
    <property type="project" value="UniProtKB-SubCell"/>
</dbReference>
<dbReference type="Gene3D" id="1.20.81.30">
    <property type="entry name" value="Type II secretion system (T2SS), domain F"/>
    <property type="match status" value="1"/>
</dbReference>
<feature type="transmembrane region" description="Helical" evidence="6">
    <location>
        <begin position="284"/>
        <end position="310"/>
    </location>
</feature>
<dbReference type="AlphaFoldDB" id="A0A5C8HS43"/>
<feature type="transmembrane region" description="Helical" evidence="6">
    <location>
        <begin position="113"/>
        <end position="133"/>
    </location>
</feature>
<gene>
    <name evidence="8" type="ORF">FVP60_02575</name>
</gene>
<reference evidence="8 9" key="1">
    <citation type="submission" date="2019-08" db="EMBL/GenBank/DDBJ databases">
        <authorList>
            <person name="Dong K."/>
        </authorList>
    </citation>
    <scope>NUCLEOTIDE SEQUENCE [LARGE SCALE GENOMIC DNA]</scope>
    <source>
        <strain evidence="8 9">M4-8</strain>
    </source>
</reference>
<feature type="transmembrane region" description="Helical" evidence="6">
    <location>
        <begin position="6"/>
        <end position="28"/>
    </location>
</feature>
<dbReference type="PANTHER" id="PTHR35007:SF2">
    <property type="entry name" value="PILUS ASSEMBLE PROTEIN"/>
    <property type="match status" value="1"/>
</dbReference>
<name>A0A5C8HS43_9MICO</name>
<dbReference type="InterPro" id="IPR018076">
    <property type="entry name" value="T2SS_GspF_dom"/>
</dbReference>
<evidence type="ECO:0000313" key="8">
    <source>
        <dbReference type="EMBL" id="TXK05883.1"/>
    </source>
</evidence>
<keyword evidence="9" id="KW-1185">Reference proteome</keyword>
<keyword evidence="4 6" id="KW-1133">Transmembrane helix</keyword>
<evidence type="ECO:0000259" key="7">
    <source>
        <dbReference type="Pfam" id="PF00482"/>
    </source>
</evidence>
<comment type="caution">
    <text evidence="8">The sequence shown here is derived from an EMBL/GenBank/DDBJ whole genome shotgun (WGS) entry which is preliminary data.</text>
</comment>
<evidence type="ECO:0000256" key="4">
    <source>
        <dbReference type="ARBA" id="ARBA00022989"/>
    </source>
</evidence>
<dbReference type="EMBL" id="VRSW01000001">
    <property type="protein sequence ID" value="TXK05883.1"/>
    <property type="molecule type" value="Genomic_DNA"/>
</dbReference>
<comment type="subcellular location">
    <subcellularLocation>
        <location evidence="1">Cell membrane</location>
        <topology evidence="1">Multi-pass membrane protein</topology>
    </subcellularLocation>
</comment>
<accession>A0A5C8HS43</accession>
<keyword evidence="5 6" id="KW-0472">Membrane</keyword>
<keyword evidence="2" id="KW-1003">Cell membrane</keyword>
<evidence type="ECO:0000313" key="9">
    <source>
        <dbReference type="Proteomes" id="UP000321196"/>
    </source>
</evidence>
<dbReference type="Proteomes" id="UP000321196">
    <property type="component" value="Unassembled WGS sequence"/>
</dbReference>
<feature type="transmembrane region" description="Helical" evidence="6">
    <location>
        <begin position="139"/>
        <end position="159"/>
    </location>
</feature>
<dbReference type="Pfam" id="PF00482">
    <property type="entry name" value="T2SSF"/>
    <property type="match status" value="1"/>
</dbReference>
<dbReference type="OrthoDB" id="5185234at2"/>
<evidence type="ECO:0000256" key="3">
    <source>
        <dbReference type="ARBA" id="ARBA00022692"/>
    </source>
</evidence>
<dbReference type="RefSeq" id="WP_147824693.1">
    <property type="nucleotide sequence ID" value="NZ_BAAARG010000001.1"/>
</dbReference>